<keyword evidence="10" id="KW-0229">DNA integration</keyword>
<evidence type="ECO:0000313" key="17">
    <source>
        <dbReference type="EMBL" id="GEY00900.1"/>
    </source>
</evidence>
<dbReference type="GO" id="GO:0004519">
    <property type="term" value="F:endonuclease activity"/>
    <property type="evidence" value="ECO:0007669"/>
    <property type="project" value="UniProtKB-KW"/>
</dbReference>
<reference evidence="17" key="1">
    <citation type="journal article" date="2019" name="Sci. Rep.">
        <title>Draft genome of Tanacetum cinerariifolium, the natural source of mosquito coil.</title>
        <authorList>
            <person name="Yamashiro T."/>
            <person name="Shiraishi A."/>
            <person name="Satake H."/>
            <person name="Nakayama K."/>
        </authorList>
    </citation>
    <scope>NUCLEOTIDE SEQUENCE</scope>
</reference>
<dbReference type="InterPro" id="IPR043502">
    <property type="entry name" value="DNA/RNA_pol_sf"/>
</dbReference>
<dbReference type="Gene3D" id="3.30.70.270">
    <property type="match status" value="1"/>
</dbReference>
<dbReference type="GO" id="GO:0003964">
    <property type="term" value="F:RNA-directed DNA polymerase activity"/>
    <property type="evidence" value="ECO:0007669"/>
    <property type="project" value="UniProtKB-KW"/>
</dbReference>
<dbReference type="GO" id="GO:0003677">
    <property type="term" value="F:DNA binding"/>
    <property type="evidence" value="ECO:0007669"/>
    <property type="project" value="UniProtKB-KW"/>
</dbReference>
<keyword evidence="8" id="KW-0378">Hydrolase</keyword>
<dbReference type="InterPro" id="IPR036397">
    <property type="entry name" value="RNaseH_sf"/>
</dbReference>
<dbReference type="GO" id="GO:0046872">
    <property type="term" value="F:metal ion binding"/>
    <property type="evidence" value="ECO:0007669"/>
    <property type="project" value="UniProtKB-KW"/>
</dbReference>
<evidence type="ECO:0000256" key="8">
    <source>
        <dbReference type="ARBA" id="ARBA00022801"/>
    </source>
</evidence>
<keyword evidence="14" id="KW-0233">DNA recombination</keyword>
<keyword evidence="12" id="KW-0239">DNA-directed DNA polymerase</keyword>
<evidence type="ECO:0000256" key="11">
    <source>
        <dbReference type="ARBA" id="ARBA00022918"/>
    </source>
</evidence>
<dbReference type="EMBL" id="BKCJ010145240">
    <property type="protein sequence ID" value="GEY00900.1"/>
    <property type="molecule type" value="Genomic_DNA"/>
</dbReference>
<keyword evidence="6" id="KW-0064">Aspartyl protease</keyword>
<evidence type="ECO:0000256" key="5">
    <source>
        <dbReference type="ARBA" id="ARBA00022723"/>
    </source>
</evidence>
<dbReference type="InterPro" id="IPR041588">
    <property type="entry name" value="Integrase_H2C2"/>
</dbReference>
<keyword evidence="13" id="KW-0238">DNA-binding</keyword>
<dbReference type="InterPro" id="IPR050951">
    <property type="entry name" value="Retrovirus_Pol_polyprotein"/>
</dbReference>
<dbReference type="AlphaFoldDB" id="A0A699HET2"/>
<evidence type="ECO:0000256" key="6">
    <source>
        <dbReference type="ARBA" id="ARBA00022750"/>
    </source>
</evidence>
<keyword evidence="3" id="KW-0548">Nucleotidyltransferase</keyword>
<keyword evidence="5" id="KW-0479">Metal-binding</keyword>
<keyword evidence="1" id="KW-0645">Protease</keyword>
<dbReference type="GO" id="GO:0004190">
    <property type="term" value="F:aspartic-type endopeptidase activity"/>
    <property type="evidence" value="ECO:0007669"/>
    <property type="project" value="UniProtKB-KW"/>
</dbReference>
<keyword evidence="4" id="KW-0540">Nuclease</keyword>
<dbReference type="Pfam" id="PF00078">
    <property type="entry name" value="RVT_1"/>
    <property type="match status" value="1"/>
</dbReference>
<dbReference type="InterPro" id="IPR043128">
    <property type="entry name" value="Rev_trsase/Diguanyl_cyclase"/>
</dbReference>
<sequence length="636" mass="74170">MPFRLTNAPAVFMDLMNRVCKPYLDKFVIVFIDDILIYSKSKEEHEVHLRLVLELLKKEKLYAKFSKCEFWLQEVHFLGHVANQNGIHVDPSKIEAVKNWKAPTTLSEIRSFFGLAAHDLKLKAVVFALKTWRHYLYGTKSVIYTDHKSLQYIFDQKELNMRQRRWIELFSDYECEIRYHLGKANVVANASSRKERVKPRCVRAMAMAIQSRVRGMILAAQNRIWVPLVGGVRTIIIDEAQKTRYSVHPGADKMYHDLRNMYWWLGMKRDIATYVSKCLTCLKVKAEHQRHSVLLQQPKIPKWKYDKITMDFITKLPKTKSRNDTIWVTVDRLTKSAHFLVTRKDYSTERFAKLYIDEIVAQHEVPVSIISDRDGRFTSCFWKTLQKALGMRLDMSTAYHPQTDGQSKHMIQTLEDMLRACVIDFGGNWDVHSPLAEFSYNNSYHSSIGCAPFKALYGRKCSVDNRKARSGEGSSKGYADNRRKPLEFEVGDHVLLKVSPWKGMIRFGTKGKLASRYVGPFEIFERIGPVAYQLRLPEELSSMHDTFYVSNLKKCLADANLHVPFDEIKIDKTLRIVEEPVEIMNLKVRSLKRSKISLVKVRWNSKRDPEFTWEHEDHMKSKYPQLFIDRTVEPAS</sequence>
<evidence type="ECO:0000256" key="4">
    <source>
        <dbReference type="ARBA" id="ARBA00022722"/>
    </source>
</evidence>
<name>A0A699HET2_TANCI</name>
<evidence type="ECO:0000256" key="14">
    <source>
        <dbReference type="ARBA" id="ARBA00023172"/>
    </source>
</evidence>
<keyword evidence="7" id="KW-0255">Endonuclease</keyword>
<comment type="caution">
    <text evidence="17">The sequence shown here is derived from an EMBL/GenBank/DDBJ whole genome shotgun (WGS) entry which is preliminary data.</text>
</comment>
<proteinExistence type="predicted"/>
<evidence type="ECO:0000256" key="9">
    <source>
        <dbReference type="ARBA" id="ARBA00022842"/>
    </source>
</evidence>
<dbReference type="GO" id="GO:0006508">
    <property type="term" value="P:proteolysis"/>
    <property type="evidence" value="ECO:0007669"/>
    <property type="project" value="UniProtKB-KW"/>
</dbReference>
<dbReference type="SUPFAM" id="SSF53098">
    <property type="entry name" value="Ribonuclease H-like"/>
    <property type="match status" value="1"/>
</dbReference>
<dbReference type="InterPro" id="IPR056924">
    <property type="entry name" value="SH3_Tf2-1"/>
</dbReference>
<dbReference type="InterPro" id="IPR001584">
    <property type="entry name" value="Integrase_cat-core"/>
</dbReference>
<dbReference type="PANTHER" id="PTHR37984">
    <property type="entry name" value="PROTEIN CBG26694"/>
    <property type="match status" value="1"/>
</dbReference>
<dbReference type="SUPFAM" id="SSF56672">
    <property type="entry name" value="DNA/RNA polymerases"/>
    <property type="match status" value="1"/>
</dbReference>
<evidence type="ECO:0000256" key="7">
    <source>
        <dbReference type="ARBA" id="ARBA00022759"/>
    </source>
</evidence>
<feature type="domain" description="Integrase catalytic" evidence="16">
    <location>
        <begin position="294"/>
        <end position="460"/>
    </location>
</feature>
<keyword evidence="11 17" id="KW-0695">RNA-directed DNA polymerase</keyword>
<keyword evidence="2" id="KW-0808">Transferase</keyword>
<dbReference type="Pfam" id="PF24626">
    <property type="entry name" value="SH3_Tf2-1"/>
    <property type="match status" value="1"/>
</dbReference>
<evidence type="ECO:0000256" key="10">
    <source>
        <dbReference type="ARBA" id="ARBA00022908"/>
    </source>
</evidence>
<dbReference type="GO" id="GO:0015074">
    <property type="term" value="P:DNA integration"/>
    <property type="evidence" value="ECO:0007669"/>
    <property type="project" value="UniProtKB-KW"/>
</dbReference>
<dbReference type="InterPro" id="IPR000477">
    <property type="entry name" value="RT_dom"/>
</dbReference>
<evidence type="ECO:0000256" key="3">
    <source>
        <dbReference type="ARBA" id="ARBA00022695"/>
    </source>
</evidence>
<dbReference type="Pfam" id="PF17917">
    <property type="entry name" value="RT_RNaseH"/>
    <property type="match status" value="1"/>
</dbReference>
<accession>A0A699HET2</accession>
<dbReference type="Gene3D" id="1.10.340.70">
    <property type="match status" value="1"/>
</dbReference>
<dbReference type="PROSITE" id="PS50994">
    <property type="entry name" value="INTEGRASE"/>
    <property type="match status" value="1"/>
</dbReference>
<protein>
    <submittedName>
        <fullName evidence="17">Putative reverse transcriptase domain-containing protein</fullName>
    </submittedName>
</protein>
<evidence type="ECO:0000259" key="15">
    <source>
        <dbReference type="PROSITE" id="PS50878"/>
    </source>
</evidence>
<dbReference type="FunFam" id="3.30.70.270:FF:000003">
    <property type="entry name" value="Transposon Ty3-G Gag-Pol polyprotein"/>
    <property type="match status" value="1"/>
</dbReference>
<dbReference type="InterPro" id="IPR012337">
    <property type="entry name" value="RNaseH-like_sf"/>
</dbReference>
<dbReference type="Pfam" id="PF17921">
    <property type="entry name" value="Integrase_H2C2"/>
    <property type="match status" value="1"/>
</dbReference>
<evidence type="ECO:0000256" key="1">
    <source>
        <dbReference type="ARBA" id="ARBA00022670"/>
    </source>
</evidence>
<evidence type="ECO:0000256" key="12">
    <source>
        <dbReference type="ARBA" id="ARBA00022932"/>
    </source>
</evidence>
<evidence type="ECO:0000256" key="2">
    <source>
        <dbReference type="ARBA" id="ARBA00022679"/>
    </source>
</evidence>
<dbReference type="CDD" id="cd09274">
    <property type="entry name" value="RNase_HI_RT_Ty3"/>
    <property type="match status" value="1"/>
</dbReference>
<dbReference type="PROSITE" id="PS50878">
    <property type="entry name" value="RT_POL"/>
    <property type="match status" value="1"/>
</dbReference>
<keyword evidence="9" id="KW-0460">Magnesium</keyword>
<dbReference type="GO" id="GO:0003887">
    <property type="term" value="F:DNA-directed DNA polymerase activity"/>
    <property type="evidence" value="ECO:0007669"/>
    <property type="project" value="UniProtKB-KW"/>
</dbReference>
<dbReference type="PANTHER" id="PTHR37984:SF5">
    <property type="entry name" value="PROTEIN NYNRIN-LIKE"/>
    <property type="match status" value="1"/>
</dbReference>
<dbReference type="GO" id="GO:0006310">
    <property type="term" value="P:DNA recombination"/>
    <property type="evidence" value="ECO:0007669"/>
    <property type="project" value="UniProtKB-KW"/>
</dbReference>
<dbReference type="CDD" id="cd01647">
    <property type="entry name" value="RT_LTR"/>
    <property type="match status" value="1"/>
</dbReference>
<dbReference type="Gene3D" id="3.30.420.10">
    <property type="entry name" value="Ribonuclease H-like superfamily/Ribonuclease H"/>
    <property type="match status" value="1"/>
</dbReference>
<dbReference type="InterPro" id="IPR041373">
    <property type="entry name" value="RT_RNaseH"/>
</dbReference>
<organism evidence="17">
    <name type="scientific">Tanacetum cinerariifolium</name>
    <name type="common">Dalmatian daisy</name>
    <name type="synonym">Chrysanthemum cinerariifolium</name>
    <dbReference type="NCBI Taxonomy" id="118510"/>
    <lineage>
        <taxon>Eukaryota</taxon>
        <taxon>Viridiplantae</taxon>
        <taxon>Streptophyta</taxon>
        <taxon>Embryophyta</taxon>
        <taxon>Tracheophyta</taxon>
        <taxon>Spermatophyta</taxon>
        <taxon>Magnoliopsida</taxon>
        <taxon>eudicotyledons</taxon>
        <taxon>Gunneridae</taxon>
        <taxon>Pentapetalae</taxon>
        <taxon>asterids</taxon>
        <taxon>campanulids</taxon>
        <taxon>Asterales</taxon>
        <taxon>Asteraceae</taxon>
        <taxon>Asteroideae</taxon>
        <taxon>Anthemideae</taxon>
        <taxon>Anthemidinae</taxon>
        <taxon>Tanacetum</taxon>
    </lineage>
</organism>
<evidence type="ECO:0000256" key="13">
    <source>
        <dbReference type="ARBA" id="ARBA00023125"/>
    </source>
</evidence>
<evidence type="ECO:0000259" key="16">
    <source>
        <dbReference type="PROSITE" id="PS50994"/>
    </source>
</evidence>
<gene>
    <name evidence="17" type="ORF">Tci_372874</name>
</gene>
<feature type="domain" description="Reverse transcriptase" evidence="15">
    <location>
        <begin position="1"/>
        <end position="82"/>
    </location>
</feature>